<evidence type="ECO:0000313" key="3">
    <source>
        <dbReference type="Proteomes" id="UP000078046"/>
    </source>
</evidence>
<dbReference type="Proteomes" id="UP000078046">
    <property type="component" value="Unassembled WGS sequence"/>
</dbReference>
<dbReference type="InterPro" id="IPR002733">
    <property type="entry name" value="AMMECR1_domain"/>
</dbReference>
<reference evidence="2 3" key="1">
    <citation type="submission" date="2016-04" db="EMBL/GenBank/DDBJ databases">
        <title>The genome of Intoshia linei affirms orthonectids as highly simplified spiralians.</title>
        <authorList>
            <person name="Mikhailov K.V."/>
            <person name="Slusarev G.S."/>
            <person name="Nikitin M.A."/>
            <person name="Logacheva M.D."/>
            <person name="Penin A."/>
            <person name="Aleoshin V."/>
            <person name="Panchin Y.V."/>
        </authorList>
    </citation>
    <scope>NUCLEOTIDE SEQUENCE [LARGE SCALE GENOMIC DNA]</scope>
    <source>
        <strain evidence="2">Intl2013</strain>
        <tissue evidence="2">Whole animal</tissue>
    </source>
</reference>
<dbReference type="AlphaFoldDB" id="A0A177B031"/>
<sequence>MKDYMVYPEYAFDCIVSSLKKTPRPEPKFENDKSPLFVTWTMSPNAELRGCIGTFEAISVHKGVEDYAKISAFEDMRFDPITVSELESLICTVSLLKCFENGDDIHDFEMSTHGITLKFSSKGKNMCATYLPEVTGTFPSKDAIIKSLMNKAGYYGKLEDIKDSMKIERYQSCKYTLSYKDYINRK</sequence>
<protein>
    <recommendedName>
        <fullName evidence="1">AMMECR1 domain-containing protein</fullName>
    </recommendedName>
</protein>
<name>A0A177B031_9BILA</name>
<dbReference type="OrthoDB" id="24630at2759"/>
<feature type="domain" description="AMMECR1" evidence="1">
    <location>
        <begin position="1"/>
        <end position="186"/>
    </location>
</feature>
<comment type="caution">
    <text evidence="2">The sequence shown here is derived from an EMBL/GenBank/DDBJ whole genome shotgun (WGS) entry which is preliminary data.</text>
</comment>
<dbReference type="InterPro" id="IPR036071">
    <property type="entry name" value="AMMECR1_dom_sf"/>
</dbReference>
<dbReference type="InterPro" id="IPR027485">
    <property type="entry name" value="AMMECR1_N"/>
</dbReference>
<dbReference type="EMBL" id="LWCA01000608">
    <property type="protein sequence ID" value="OAF67647.1"/>
    <property type="molecule type" value="Genomic_DNA"/>
</dbReference>
<dbReference type="Gene3D" id="3.30.700.20">
    <property type="entry name" value="Hypothetical protein ph0010, domain 1"/>
    <property type="match status" value="1"/>
</dbReference>
<dbReference type="PROSITE" id="PS51112">
    <property type="entry name" value="AMMECR1"/>
    <property type="match status" value="1"/>
</dbReference>
<dbReference type="PANTHER" id="PTHR13016">
    <property type="entry name" value="AMMECR1 HOMOLOG"/>
    <property type="match status" value="1"/>
</dbReference>
<dbReference type="PANTHER" id="PTHR13016:SF0">
    <property type="entry name" value="AMME SYNDROME CANDIDATE GENE 1 PROTEIN"/>
    <property type="match status" value="1"/>
</dbReference>
<proteinExistence type="predicted"/>
<keyword evidence="3" id="KW-1185">Reference proteome</keyword>
<gene>
    <name evidence="2" type="ORF">A3Q56_04608</name>
</gene>
<dbReference type="InterPro" id="IPR023473">
    <property type="entry name" value="AMMECR1"/>
</dbReference>
<evidence type="ECO:0000313" key="2">
    <source>
        <dbReference type="EMBL" id="OAF67647.1"/>
    </source>
</evidence>
<evidence type="ECO:0000259" key="1">
    <source>
        <dbReference type="PROSITE" id="PS51112"/>
    </source>
</evidence>
<accession>A0A177B031</accession>
<dbReference type="SUPFAM" id="SSF143447">
    <property type="entry name" value="AMMECR1-like"/>
    <property type="match status" value="1"/>
</dbReference>
<dbReference type="NCBIfam" id="TIGR00296">
    <property type="entry name" value="TIGR00296 family protein"/>
    <property type="match status" value="1"/>
</dbReference>
<dbReference type="Pfam" id="PF01871">
    <property type="entry name" value="AMMECR1"/>
    <property type="match status" value="1"/>
</dbReference>
<organism evidence="2 3">
    <name type="scientific">Intoshia linei</name>
    <dbReference type="NCBI Taxonomy" id="1819745"/>
    <lineage>
        <taxon>Eukaryota</taxon>
        <taxon>Metazoa</taxon>
        <taxon>Spiralia</taxon>
        <taxon>Lophotrochozoa</taxon>
        <taxon>Mesozoa</taxon>
        <taxon>Orthonectida</taxon>
        <taxon>Rhopaluridae</taxon>
        <taxon>Intoshia</taxon>
    </lineage>
</organism>